<reference evidence="1 2" key="1">
    <citation type="submission" date="2018-06" db="EMBL/GenBank/DDBJ databases">
        <title>Noncontiguous genome sequence of Ruminococcaceae bacterium ASD2818.</title>
        <authorList>
            <person name="Chaplin A.V."/>
            <person name="Sokolova S.R."/>
            <person name="Kochetkova T.O."/>
            <person name="Goltsov A.Y."/>
            <person name="Trofimov D.Y."/>
            <person name="Efimov B.A."/>
        </authorList>
    </citation>
    <scope>NUCLEOTIDE SEQUENCE [LARGE SCALE GENOMIC DNA]</scope>
    <source>
        <strain evidence="1 2">ASD2818</strain>
    </source>
</reference>
<proteinExistence type="predicted"/>
<organism evidence="1 2">
    <name type="scientific">Hydrogeniiclostridium mannosilyticum</name>
    <dbReference type="NCBI Taxonomy" id="2764322"/>
    <lineage>
        <taxon>Bacteria</taxon>
        <taxon>Bacillati</taxon>
        <taxon>Bacillota</taxon>
        <taxon>Clostridia</taxon>
        <taxon>Eubacteriales</taxon>
        <taxon>Acutalibacteraceae</taxon>
        <taxon>Hydrogeniiclostridium</taxon>
    </lineage>
</organism>
<keyword evidence="2" id="KW-1185">Reference proteome</keyword>
<dbReference type="RefSeq" id="WP_112331562.1">
    <property type="nucleotide sequence ID" value="NZ_QLYR01000001.1"/>
</dbReference>
<dbReference type="AlphaFoldDB" id="A0A328UN60"/>
<gene>
    <name evidence="1" type="ORF">DPQ25_02350</name>
</gene>
<sequence>MNAKEINRAIDEAARLFAGEASPPWRRVTAFYSAPLLYGFCSWVMEQAHKKGLKRLYFLARDGYAMHKLCRMIAGKRAYDIKCSYLYASRLAWRVPGYHLIGDEAYEMIFMRAYRLTLRGIFQRFQASEDECVQCARLAGASPEMLDRPMAVHELERVKDVLSGNPQFRSLVEEKSKAAYGPAISYLRQEGLLDGDPVAVVDTGWTGSIQRSLRQLLRSAGGNGGISGFYFGLYQEPKDPADGDYMAWYFSRRSPVHDRILFNNNVLESMCAAPHPMTCGYREQHSSIIPIWKNTAGNAQGSSRAESQCRLMLEVGEALEGQVPAGDGAVLLQCLKRRMKKLCVHPSADEARAFSECLFCDDASESYLTPLVKDISQEEARAYFVPRRLLNRNRKRVKKRADLFWPYGCFAVSNIRWKAWYRFNVYLWDVAWSFRK</sequence>
<dbReference type="Proteomes" id="UP000249377">
    <property type="component" value="Unassembled WGS sequence"/>
</dbReference>
<dbReference type="EMBL" id="QLYR01000001">
    <property type="protein sequence ID" value="RAQ30365.1"/>
    <property type="molecule type" value="Genomic_DNA"/>
</dbReference>
<evidence type="ECO:0000313" key="1">
    <source>
        <dbReference type="EMBL" id="RAQ30365.1"/>
    </source>
</evidence>
<evidence type="ECO:0000313" key="2">
    <source>
        <dbReference type="Proteomes" id="UP000249377"/>
    </source>
</evidence>
<accession>A0A328UN60</accession>
<comment type="caution">
    <text evidence="1">The sequence shown here is derived from an EMBL/GenBank/DDBJ whole genome shotgun (WGS) entry which is preliminary data.</text>
</comment>
<name>A0A328UN60_9FIRM</name>
<protein>
    <submittedName>
        <fullName evidence="1">Uncharacterized protein</fullName>
    </submittedName>
</protein>